<evidence type="ECO:0000313" key="1">
    <source>
        <dbReference type="EMBL" id="ERI85154.1"/>
    </source>
</evidence>
<accession>U2C3V6</accession>
<dbReference type="AlphaFoldDB" id="U2C3V6"/>
<evidence type="ECO:0000313" key="2">
    <source>
        <dbReference type="Proteomes" id="UP000016496"/>
    </source>
</evidence>
<dbReference type="EMBL" id="AWSV01000108">
    <property type="protein sequence ID" value="ERI85154.1"/>
    <property type="molecule type" value="Genomic_DNA"/>
</dbReference>
<dbReference type="OrthoDB" id="1095987at2"/>
<name>U2C3V6_9BACE</name>
<comment type="caution">
    <text evidence="1">The sequence shown here is derived from an EMBL/GenBank/DDBJ whole genome shotgun (WGS) entry which is preliminary data.</text>
</comment>
<protein>
    <submittedName>
        <fullName evidence="1">Uncharacterized protein</fullName>
    </submittedName>
</protein>
<dbReference type="RefSeq" id="WP_021645539.1">
    <property type="nucleotide sequence ID" value="NZ_KE993110.1"/>
</dbReference>
<organism evidence="1 2">
    <name type="scientific">Bacteroides pyogenes F0041</name>
    <dbReference type="NCBI Taxonomy" id="1321819"/>
    <lineage>
        <taxon>Bacteria</taxon>
        <taxon>Pseudomonadati</taxon>
        <taxon>Bacteroidota</taxon>
        <taxon>Bacteroidia</taxon>
        <taxon>Bacteroidales</taxon>
        <taxon>Bacteroidaceae</taxon>
        <taxon>Bacteroides</taxon>
    </lineage>
</organism>
<sequence>MNDYSFKRGFAQVRQKDVSEVKKRIMSALGLTTRVSWNARLNGKVEPKVSEARAIEGVFADFGIKDVWGAEN</sequence>
<reference evidence="1 2" key="1">
    <citation type="submission" date="2013-08" db="EMBL/GenBank/DDBJ databases">
        <authorList>
            <person name="Weinstock G."/>
            <person name="Sodergren E."/>
            <person name="Wylie T."/>
            <person name="Fulton L."/>
            <person name="Fulton R."/>
            <person name="Fronick C."/>
            <person name="O'Laughlin M."/>
            <person name="Godfrey J."/>
            <person name="Miner T."/>
            <person name="Herter B."/>
            <person name="Appelbaum E."/>
            <person name="Cordes M."/>
            <person name="Lek S."/>
            <person name="Wollam A."/>
            <person name="Pepin K.H."/>
            <person name="Palsikar V.B."/>
            <person name="Mitreva M."/>
            <person name="Wilson R.K."/>
        </authorList>
    </citation>
    <scope>NUCLEOTIDE SEQUENCE [LARGE SCALE GENOMIC DNA]</scope>
    <source>
        <strain evidence="1 2">F0041</strain>
    </source>
</reference>
<proteinExistence type="predicted"/>
<dbReference type="Proteomes" id="UP000016496">
    <property type="component" value="Unassembled WGS sequence"/>
</dbReference>
<dbReference type="HOGENOM" id="CLU_2749308_0_0_10"/>
<gene>
    <name evidence="1" type="ORF">HMPREF1981_02041</name>
</gene>